<evidence type="ECO:0000313" key="2">
    <source>
        <dbReference type="EMBL" id="KWR56147.1"/>
    </source>
</evidence>
<dbReference type="PANTHER" id="PTHR43685">
    <property type="entry name" value="GLYCOSYLTRANSFERASE"/>
    <property type="match status" value="1"/>
</dbReference>
<dbReference type="Pfam" id="PF00535">
    <property type="entry name" value="Glycos_transf_2"/>
    <property type="match status" value="1"/>
</dbReference>
<dbReference type="InterPro" id="IPR029044">
    <property type="entry name" value="Nucleotide-diphossugar_trans"/>
</dbReference>
<dbReference type="EMBL" id="LRGC01000004">
    <property type="protein sequence ID" value="KWR56147.1"/>
    <property type="molecule type" value="Genomic_DNA"/>
</dbReference>
<dbReference type="PANTHER" id="PTHR43685:SF2">
    <property type="entry name" value="GLYCOSYLTRANSFERASE 2-LIKE DOMAIN-CONTAINING PROTEIN"/>
    <property type="match status" value="1"/>
</dbReference>
<dbReference type="Gene3D" id="3.90.550.10">
    <property type="entry name" value="Spore Coat Polysaccharide Biosynthesis Protein SpsA, Chain A"/>
    <property type="match status" value="2"/>
</dbReference>
<keyword evidence="2" id="KW-0328">Glycosyltransferase</keyword>
<dbReference type="InterPro" id="IPR050834">
    <property type="entry name" value="Glycosyltransf_2"/>
</dbReference>
<reference evidence="2 3" key="1">
    <citation type="journal article" date="2016" name="BMC Genomics">
        <title>Type VI secretion systems of human gut Bacteroidales segregate into three genetic architectures, two of which are contained on mobile genetic elements.</title>
        <authorList>
            <person name="Coyne M.J."/>
            <person name="Roelofs K.G."/>
            <person name="Comstock L.E."/>
        </authorList>
    </citation>
    <scope>NUCLEOTIDE SEQUENCE [LARGE SCALE GENOMIC DNA]</scope>
    <source>
        <strain evidence="2 3">CL09T03C01</strain>
    </source>
</reference>
<dbReference type="InterPro" id="IPR001173">
    <property type="entry name" value="Glyco_trans_2-like"/>
</dbReference>
<accession>A0A108TA51</accession>
<feature type="domain" description="Glycosyltransferase 2-like" evidence="1">
    <location>
        <begin position="246"/>
        <end position="369"/>
    </location>
</feature>
<dbReference type="AlphaFoldDB" id="A0A108TA51"/>
<keyword evidence="3" id="KW-1185">Reference proteome</keyword>
<name>A0A108TA51_BACSE</name>
<dbReference type="STRING" id="46506.AA415_01218"/>
<evidence type="ECO:0000313" key="3">
    <source>
        <dbReference type="Proteomes" id="UP000056419"/>
    </source>
</evidence>
<comment type="caution">
    <text evidence="2">The sequence shown here is derived from an EMBL/GenBank/DDBJ whole genome shotgun (WGS) entry which is preliminary data.</text>
</comment>
<evidence type="ECO:0000259" key="1">
    <source>
        <dbReference type="Pfam" id="PF00535"/>
    </source>
</evidence>
<keyword evidence="2" id="KW-0808">Transferase</keyword>
<sequence>MKKIDCFIPFAGKEQAEKTVQGLQATGLIGNIRLVTTDPTLEPLPSCEILSVDMPYSSTAMKTIAEKTDAEYTLLYTKETTLELGMFALERMMHIAEDSDAGMVYADHYQIADGKQTNAPVIDYQFGSLRDDFNFGSVLLFNTSKLKEAACCMKCDYNFAGLYDLRLKLSQKADLVHINEYLYSEVENDTRKSGEKIFDYVDPKNRNRQIEMEAACTEHLKEIGGYLKPEFKQIEFSAGNFEYEASVIIPVRNRIRTIRDAIRSVLDQKADFKFNLIIIDNHSTDGTTEAIDEFKNDERLIHIIPERNDLGIGGCWNMGVHHPKCGKFAVQLDSDDVYADENTLATMVRAFYEQNCAMVVGTYMMTDFNMNMIAPGIIDHKEWTPDNGRNNALRINGLGAPRAFYTPVLREVKVPNTSYGEDYALGLNFSRQYQIGRVYDVVYNCRRWDDNSDASLDIVKMNGHNLYKDRIRTWELQARIAMNKKNGK</sequence>
<gene>
    <name evidence="2" type="primary">wfgD</name>
    <name evidence="2" type="ORF">AA415_01218</name>
</gene>
<dbReference type="GO" id="GO:0016757">
    <property type="term" value="F:glycosyltransferase activity"/>
    <property type="evidence" value="ECO:0007669"/>
    <property type="project" value="UniProtKB-KW"/>
</dbReference>
<dbReference type="PATRIC" id="fig|46506.5.peg.1300"/>
<dbReference type="EC" id="2.4.1.305" evidence="2"/>
<dbReference type="RefSeq" id="WP_060385571.1">
    <property type="nucleotide sequence ID" value="NZ_LRGC01000004.1"/>
</dbReference>
<dbReference type="CDD" id="cd00761">
    <property type="entry name" value="Glyco_tranf_GTA_type"/>
    <property type="match status" value="1"/>
</dbReference>
<protein>
    <submittedName>
        <fullName evidence="2">Putative UDP-Glc:alpha-D-GlcNAc-diphosphoundecaprenol beta-1,3-glucosyltransferase, WfgD-like</fullName>
        <ecNumber evidence="2">2.4.1.305</ecNumber>
    </submittedName>
</protein>
<dbReference type="SUPFAM" id="SSF53448">
    <property type="entry name" value="Nucleotide-diphospho-sugar transferases"/>
    <property type="match status" value="1"/>
</dbReference>
<organism evidence="2 3">
    <name type="scientific">Bacteroides stercoris</name>
    <dbReference type="NCBI Taxonomy" id="46506"/>
    <lineage>
        <taxon>Bacteria</taxon>
        <taxon>Pseudomonadati</taxon>
        <taxon>Bacteroidota</taxon>
        <taxon>Bacteroidia</taxon>
        <taxon>Bacteroidales</taxon>
        <taxon>Bacteroidaceae</taxon>
        <taxon>Bacteroides</taxon>
    </lineage>
</organism>
<dbReference type="Proteomes" id="UP000056419">
    <property type="component" value="Unassembled WGS sequence"/>
</dbReference>
<proteinExistence type="predicted"/>